<evidence type="ECO:0000313" key="2">
    <source>
        <dbReference type="RefSeq" id="XP_016717143.1"/>
    </source>
</evidence>
<dbReference type="AlphaFoldDB" id="A0A1U8LUN7"/>
<proteinExistence type="predicted"/>
<reference evidence="2" key="2">
    <citation type="submission" date="2025-08" db="UniProtKB">
        <authorList>
            <consortium name="RefSeq"/>
        </authorList>
    </citation>
    <scope>IDENTIFICATION</scope>
</reference>
<accession>A0A1U8LUN7</accession>
<reference evidence="1" key="1">
    <citation type="journal article" date="2020" name="Nat. Genet.">
        <title>Genomic diversifications of five Gossypium allopolyploid species and their impact on cotton improvement.</title>
        <authorList>
            <person name="Chen Z.J."/>
            <person name="Sreedasyam A."/>
            <person name="Ando A."/>
            <person name="Song Q."/>
            <person name="De Santiago L.M."/>
            <person name="Hulse-Kemp A.M."/>
            <person name="Ding M."/>
            <person name="Ye W."/>
            <person name="Kirkbride R.C."/>
            <person name="Jenkins J."/>
            <person name="Plott C."/>
            <person name="Lovell J."/>
            <person name="Lin Y.M."/>
            <person name="Vaughn R."/>
            <person name="Liu B."/>
            <person name="Simpson S."/>
            <person name="Scheffler B.E."/>
            <person name="Wen L."/>
            <person name="Saski C.A."/>
            <person name="Grover C.E."/>
            <person name="Hu G."/>
            <person name="Conover J.L."/>
            <person name="Carlson J.W."/>
            <person name="Shu S."/>
            <person name="Boston L.B."/>
            <person name="Williams M."/>
            <person name="Peterson D.G."/>
            <person name="McGee K."/>
            <person name="Jones D.C."/>
            <person name="Wendel J.F."/>
            <person name="Stelly D.M."/>
            <person name="Grimwood J."/>
            <person name="Schmutz J."/>
        </authorList>
    </citation>
    <scope>NUCLEOTIDE SEQUENCE [LARGE SCALE GENOMIC DNA]</scope>
    <source>
        <strain evidence="1">cv. TM-1</strain>
    </source>
</reference>
<evidence type="ECO:0008006" key="3">
    <source>
        <dbReference type="Google" id="ProtNLM"/>
    </source>
</evidence>
<dbReference type="PANTHER" id="PTHR46890:SF48">
    <property type="entry name" value="RNA-DIRECTED DNA POLYMERASE"/>
    <property type="match status" value="1"/>
</dbReference>
<gene>
    <name evidence="2" type="primary">LOC107930094</name>
</gene>
<protein>
    <recommendedName>
        <fullName evidence="3">Reverse transcriptase</fullName>
    </recommendedName>
</protein>
<dbReference type="SMR" id="A0A1U8LUN7"/>
<dbReference type="RefSeq" id="XP_016717143.1">
    <property type="nucleotide sequence ID" value="XM_016861654.1"/>
</dbReference>
<dbReference type="OrthoDB" id="997823at2759"/>
<keyword evidence="1" id="KW-1185">Reference proteome</keyword>
<dbReference type="PaxDb" id="3635-A0A1U8LUN7"/>
<dbReference type="PANTHER" id="PTHR46890">
    <property type="entry name" value="NON-LTR RETROLELEMENT REVERSE TRANSCRIPTASE-LIKE PROTEIN-RELATED"/>
    <property type="match status" value="1"/>
</dbReference>
<dbReference type="InterPro" id="IPR052343">
    <property type="entry name" value="Retrotransposon-Effector_Assoc"/>
</dbReference>
<name>A0A1U8LUN7_GOSHI</name>
<dbReference type="GeneID" id="107930094"/>
<dbReference type="KEGG" id="ghi:107930094"/>
<evidence type="ECO:0000313" key="1">
    <source>
        <dbReference type="Proteomes" id="UP000818029"/>
    </source>
</evidence>
<sequence length="226" mass="26176">MALSARLNKLNGEDLSDMVLAKITNVKLAMNIEVNMNELFWEKMASVNWIWLGSQNEELVAEFRGEEVVEVIRAMAPLKASRKDGFPVLFYQKFWLVVRDRVEKFCLEVLNGQCDFEGINGMDIILIPKIVSSKNIGWFRSISLCNVIYKVISNVIVNRFHKVLNGCIDETQRAFVLRRQITNNIFVAYKILHPFRKKGVDWNFLERVMGSLGFCEAWISFVMRCL</sequence>
<dbReference type="Proteomes" id="UP000818029">
    <property type="component" value="Chromosome A08"/>
</dbReference>
<dbReference type="STRING" id="3635.A0A1U8LUN7"/>
<organism evidence="1 2">
    <name type="scientific">Gossypium hirsutum</name>
    <name type="common">Upland cotton</name>
    <name type="synonym">Gossypium mexicanum</name>
    <dbReference type="NCBI Taxonomy" id="3635"/>
    <lineage>
        <taxon>Eukaryota</taxon>
        <taxon>Viridiplantae</taxon>
        <taxon>Streptophyta</taxon>
        <taxon>Embryophyta</taxon>
        <taxon>Tracheophyta</taxon>
        <taxon>Spermatophyta</taxon>
        <taxon>Magnoliopsida</taxon>
        <taxon>eudicotyledons</taxon>
        <taxon>Gunneridae</taxon>
        <taxon>Pentapetalae</taxon>
        <taxon>rosids</taxon>
        <taxon>malvids</taxon>
        <taxon>Malvales</taxon>
        <taxon>Malvaceae</taxon>
        <taxon>Malvoideae</taxon>
        <taxon>Gossypium</taxon>
    </lineage>
</organism>